<keyword evidence="4" id="KW-1185">Reference proteome</keyword>
<comment type="caution">
    <text evidence="3">The sequence shown here is derived from an EMBL/GenBank/DDBJ whole genome shotgun (WGS) entry which is preliminary data.</text>
</comment>
<dbReference type="Pfam" id="PF01613">
    <property type="entry name" value="Flavin_Reduct"/>
    <property type="match status" value="1"/>
</dbReference>
<accession>A0ABV9EI49</accession>
<dbReference type="Gene3D" id="2.30.110.10">
    <property type="entry name" value="Electron Transport, Fmn-binding Protein, Chain A"/>
    <property type="match status" value="1"/>
</dbReference>
<evidence type="ECO:0000313" key="3">
    <source>
        <dbReference type="EMBL" id="MFC4588262.1"/>
    </source>
</evidence>
<feature type="region of interest" description="Disordered" evidence="1">
    <location>
        <begin position="72"/>
        <end position="100"/>
    </location>
</feature>
<reference evidence="4" key="1">
    <citation type="journal article" date="2019" name="Int. J. Syst. Evol. Microbiol.">
        <title>The Global Catalogue of Microorganisms (GCM) 10K type strain sequencing project: providing services to taxonomists for standard genome sequencing and annotation.</title>
        <authorList>
            <consortium name="The Broad Institute Genomics Platform"/>
            <consortium name="The Broad Institute Genome Sequencing Center for Infectious Disease"/>
            <person name="Wu L."/>
            <person name="Ma J."/>
        </authorList>
    </citation>
    <scope>NUCLEOTIDE SEQUENCE [LARGE SCALE GENOMIC DNA]</scope>
    <source>
        <strain evidence="4">CCUG 49560</strain>
    </source>
</reference>
<proteinExistence type="predicted"/>
<dbReference type="InterPro" id="IPR002563">
    <property type="entry name" value="Flavin_Rdtase-like_dom"/>
</dbReference>
<gene>
    <name evidence="3" type="ORF">ACFO8L_19390</name>
</gene>
<dbReference type="RefSeq" id="WP_316249583.1">
    <property type="nucleotide sequence ID" value="NZ_JANZYP010000029.1"/>
</dbReference>
<evidence type="ECO:0000259" key="2">
    <source>
        <dbReference type="Pfam" id="PF01613"/>
    </source>
</evidence>
<feature type="domain" description="Flavin reductase like" evidence="2">
    <location>
        <begin position="1"/>
        <end position="53"/>
    </location>
</feature>
<protein>
    <submittedName>
        <fullName evidence="3">Flavin reductase</fullName>
    </submittedName>
</protein>
<dbReference type="Proteomes" id="UP001595891">
    <property type="component" value="Unassembled WGS sequence"/>
</dbReference>
<name>A0ABV9EI49_9ACTN</name>
<sequence>MGQLVAGVTVVTVRDGRDDIGTTVTTFSSLSADPPMVMLSLISSGYLCEVLLRYRGTGKAFLVTLPGWGSGPRVGGQADSVGRPASAQSSMPSRYLRRLV</sequence>
<evidence type="ECO:0000256" key="1">
    <source>
        <dbReference type="SAM" id="MobiDB-lite"/>
    </source>
</evidence>
<dbReference type="SUPFAM" id="SSF50475">
    <property type="entry name" value="FMN-binding split barrel"/>
    <property type="match status" value="1"/>
</dbReference>
<organism evidence="3 4">
    <name type="scientific">Sphaerisporangium corydalis</name>
    <dbReference type="NCBI Taxonomy" id="1441875"/>
    <lineage>
        <taxon>Bacteria</taxon>
        <taxon>Bacillati</taxon>
        <taxon>Actinomycetota</taxon>
        <taxon>Actinomycetes</taxon>
        <taxon>Streptosporangiales</taxon>
        <taxon>Streptosporangiaceae</taxon>
        <taxon>Sphaerisporangium</taxon>
    </lineage>
</organism>
<dbReference type="InterPro" id="IPR012349">
    <property type="entry name" value="Split_barrel_FMN-bd"/>
</dbReference>
<dbReference type="EMBL" id="JBHSFN010000011">
    <property type="protein sequence ID" value="MFC4588262.1"/>
    <property type="molecule type" value="Genomic_DNA"/>
</dbReference>
<evidence type="ECO:0000313" key="4">
    <source>
        <dbReference type="Proteomes" id="UP001595891"/>
    </source>
</evidence>